<sequence length="132" mass="14295">MKTSKILSGGIIAGVAFYALSMLIWALFKFLPVVPLSIAIPAQGLGRGWQIEHFLVSLFIGVMWGFGYLIYGTRRASGWLYGATLFIVGSLPSFVTYFIISPPLRSIIFYGAIISFIGALLGGKIIAAMAKK</sequence>
<dbReference type="AlphaFoldDB" id="A0A1F7USA4"/>
<gene>
    <name evidence="2" type="ORF">A3B21_02730</name>
</gene>
<comment type="caution">
    <text evidence="2">The sequence shown here is derived from an EMBL/GenBank/DDBJ whole genome shotgun (WGS) entry which is preliminary data.</text>
</comment>
<keyword evidence="1" id="KW-1133">Transmembrane helix</keyword>
<name>A0A1F7USA4_9BACT</name>
<accession>A0A1F7USA4</accession>
<protein>
    <submittedName>
        <fullName evidence="2">Uncharacterized protein</fullName>
    </submittedName>
</protein>
<dbReference type="STRING" id="1802401.A3B21_02730"/>
<reference evidence="2 3" key="1">
    <citation type="journal article" date="2016" name="Nat. Commun.">
        <title>Thousands of microbial genomes shed light on interconnected biogeochemical processes in an aquifer system.</title>
        <authorList>
            <person name="Anantharaman K."/>
            <person name="Brown C.T."/>
            <person name="Hug L.A."/>
            <person name="Sharon I."/>
            <person name="Castelle C.J."/>
            <person name="Probst A.J."/>
            <person name="Thomas B.C."/>
            <person name="Singh A."/>
            <person name="Wilkins M.J."/>
            <person name="Karaoz U."/>
            <person name="Brodie E.L."/>
            <person name="Williams K.H."/>
            <person name="Hubbard S.S."/>
            <person name="Banfield J.F."/>
        </authorList>
    </citation>
    <scope>NUCLEOTIDE SEQUENCE [LARGE SCALE GENOMIC DNA]</scope>
</reference>
<feature type="transmembrane region" description="Helical" evidence="1">
    <location>
        <begin position="78"/>
        <end position="100"/>
    </location>
</feature>
<evidence type="ECO:0000256" key="1">
    <source>
        <dbReference type="SAM" id="Phobius"/>
    </source>
</evidence>
<evidence type="ECO:0000313" key="2">
    <source>
        <dbReference type="EMBL" id="OGL81180.1"/>
    </source>
</evidence>
<feature type="transmembrane region" description="Helical" evidence="1">
    <location>
        <begin position="48"/>
        <end position="71"/>
    </location>
</feature>
<evidence type="ECO:0000313" key="3">
    <source>
        <dbReference type="Proteomes" id="UP000176897"/>
    </source>
</evidence>
<dbReference type="Proteomes" id="UP000176897">
    <property type="component" value="Unassembled WGS sequence"/>
</dbReference>
<organism evidence="2 3">
    <name type="scientific">Candidatus Uhrbacteria bacterium RIFCSPLOWO2_01_FULL_47_24</name>
    <dbReference type="NCBI Taxonomy" id="1802401"/>
    <lineage>
        <taxon>Bacteria</taxon>
        <taxon>Candidatus Uhriibacteriota</taxon>
    </lineage>
</organism>
<proteinExistence type="predicted"/>
<dbReference type="EMBL" id="MGEJ01000009">
    <property type="protein sequence ID" value="OGL81180.1"/>
    <property type="molecule type" value="Genomic_DNA"/>
</dbReference>
<keyword evidence="1" id="KW-0812">Transmembrane</keyword>
<feature type="transmembrane region" description="Helical" evidence="1">
    <location>
        <begin position="7"/>
        <end position="28"/>
    </location>
</feature>
<keyword evidence="1" id="KW-0472">Membrane</keyword>
<feature type="transmembrane region" description="Helical" evidence="1">
    <location>
        <begin position="106"/>
        <end position="127"/>
    </location>
</feature>